<dbReference type="HOGENOM" id="CLU_534753_0_0_1"/>
<name>B8BRV8_THAPS</name>
<sequence length="510" mass="57889">MYNQPHPEWSNADPRSPWQQGHHYTQGPPLQRHYPAPPSSGHRHHHLRSTHSTAPPARQYHSSSPHPGYYVNSRPVSSSAAAASTPYVVHSMQHPSMTPRQQSRVPSQMSPAPQIVASSPVAAASTAISPGEKSSLITAKPPRPYTEYTMFYQLEREFILHRLLLDENDSVPSPEEQNKVALFKNDPLMPQKYRELPLRADWYISGKSKKPTKRKHRKTHGKIGFLELTRMIAKRWGNVDDETRKYCKMMAAMELVKYKEDMESYNMYKDQLSAIGEIPEDMKEKVLKRKQKEEKTGVARKTMKAQTNRAVKADDVSSSTMMPPLAVSKLRPIHRSTQGKNKIENDMDRFISSLVNDEHRPAPVAHFRDDVHYGSGPPQHYQGHDASWANYYQQGPELSSVALAKITPERSSKRRKLPLQNDIPMIRHSDSNISKVSPDELLEPEDTIHMTFSGIDENEIAREFYMNGQNTTLDSPGADDLQDAGAVANAPQELFRSFDYWESLVEPPNA</sequence>
<dbReference type="AlphaFoldDB" id="B8BRV8"/>
<dbReference type="PaxDb" id="35128-Thaps1764"/>
<accession>B8BRV8</accession>
<proteinExistence type="predicted"/>
<organism evidence="2 3">
    <name type="scientific">Thalassiosira pseudonana</name>
    <name type="common">Marine diatom</name>
    <name type="synonym">Cyclotella nana</name>
    <dbReference type="NCBI Taxonomy" id="35128"/>
    <lineage>
        <taxon>Eukaryota</taxon>
        <taxon>Sar</taxon>
        <taxon>Stramenopiles</taxon>
        <taxon>Ochrophyta</taxon>
        <taxon>Bacillariophyta</taxon>
        <taxon>Coscinodiscophyceae</taxon>
        <taxon>Thalassiosirophycidae</taxon>
        <taxon>Thalassiosirales</taxon>
        <taxon>Thalassiosiraceae</taxon>
        <taxon>Thalassiosira</taxon>
    </lineage>
</organism>
<gene>
    <name evidence="2" type="ORF">THAPSDRAFT_1764</name>
</gene>
<dbReference type="SUPFAM" id="SSF47095">
    <property type="entry name" value="HMG-box"/>
    <property type="match status" value="1"/>
</dbReference>
<feature type="region of interest" description="Disordered" evidence="1">
    <location>
        <begin position="1"/>
        <end position="75"/>
    </location>
</feature>
<feature type="compositionally biased region" description="Polar residues" evidence="1">
    <location>
        <begin position="93"/>
        <end position="109"/>
    </location>
</feature>
<dbReference type="EMBL" id="CM000638">
    <property type="protein sequence ID" value="EED96025.1"/>
    <property type="molecule type" value="Genomic_DNA"/>
</dbReference>
<dbReference type="Proteomes" id="UP000001449">
    <property type="component" value="Chromosome 1"/>
</dbReference>
<evidence type="ECO:0000313" key="2">
    <source>
        <dbReference type="EMBL" id="EED96025.1"/>
    </source>
</evidence>
<dbReference type="GeneID" id="7449047"/>
<dbReference type="GO" id="GO:0005634">
    <property type="term" value="C:nucleus"/>
    <property type="evidence" value="ECO:0000318"/>
    <property type="project" value="GO_Central"/>
</dbReference>
<protein>
    <recommendedName>
        <fullName evidence="4">HMG box domain-containing protein</fullName>
    </recommendedName>
</protein>
<dbReference type="InParanoid" id="B8BRV8"/>
<evidence type="ECO:0000256" key="1">
    <source>
        <dbReference type="SAM" id="MobiDB-lite"/>
    </source>
</evidence>
<dbReference type="Gene3D" id="1.10.30.10">
    <property type="entry name" value="High mobility group box domain"/>
    <property type="match status" value="1"/>
</dbReference>
<feature type="region of interest" description="Disordered" evidence="1">
    <location>
        <begin position="289"/>
        <end position="320"/>
    </location>
</feature>
<dbReference type="eggNOG" id="ENOG502R9DW">
    <property type="taxonomic scope" value="Eukaryota"/>
</dbReference>
<reference evidence="2 3" key="2">
    <citation type="journal article" date="2008" name="Nature">
        <title>The Phaeodactylum genome reveals the evolutionary history of diatom genomes.</title>
        <authorList>
            <person name="Bowler C."/>
            <person name="Allen A.E."/>
            <person name="Badger J.H."/>
            <person name="Grimwood J."/>
            <person name="Jabbari K."/>
            <person name="Kuo A."/>
            <person name="Maheswari U."/>
            <person name="Martens C."/>
            <person name="Maumus F."/>
            <person name="Otillar R.P."/>
            <person name="Rayko E."/>
            <person name="Salamov A."/>
            <person name="Vandepoele K."/>
            <person name="Beszteri B."/>
            <person name="Gruber A."/>
            <person name="Heijde M."/>
            <person name="Katinka M."/>
            <person name="Mock T."/>
            <person name="Valentin K."/>
            <person name="Verret F."/>
            <person name="Berges J.A."/>
            <person name="Brownlee C."/>
            <person name="Cadoret J.P."/>
            <person name="Chiovitti A."/>
            <person name="Choi C.J."/>
            <person name="Coesel S."/>
            <person name="De Martino A."/>
            <person name="Detter J.C."/>
            <person name="Durkin C."/>
            <person name="Falciatore A."/>
            <person name="Fournet J."/>
            <person name="Haruta M."/>
            <person name="Huysman M.J."/>
            <person name="Jenkins B.D."/>
            <person name="Jiroutova K."/>
            <person name="Jorgensen R.E."/>
            <person name="Joubert Y."/>
            <person name="Kaplan A."/>
            <person name="Kroger N."/>
            <person name="Kroth P.G."/>
            <person name="La Roche J."/>
            <person name="Lindquist E."/>
            <person name="Lommer M."/>
            <person name="Martin-Jezequel V."/>
            <person name="Lopez P.J."/>
            <person name="Lucas S."/>
            <person name="Mangogna M."/>
            <person name="McGinnis K."/>
            <person name="Medlin L.K."/>
            <person name="Montsant A."/>
            <person name="Oudot-Le Secq M.P."/>
            <person name="Napoli C."/>
            <person name="Obornik M."/>
            <person name="Parker M.S."/>
            <person name="Petit J.L."/>
            <person name="Porcel B.M."/>
            <person name="Poulsen N."/>
            <person name="Robison M."/>
            <person name="Rychlewski L."/>
            <person name="Rynearson T.A."/>
            <person name="Schmutz J."/>
            <person name="Shapiro H."/>
            <person name="Siaut M."/>
            <person name="Stanley M."/>
            <person name="Sussman M.R."/>
            <person name="Taylor A.R."/>
            <person name="Vardi A."/>
            <person name="von Dassow P."/>
            <person name="Vyverman W."/>
            <person name="Willis A."/>
            <person name="Wyrwicz L.S."/>
            <person name="Rokhsar D.S."/>
            <person name="Weissenbach J."/>
            <person name="Armbrust E.V."/>
            <person name="Green B.R."/>
            <person name="Van de Peer Y."/>
            <person name="Grigoriev I.V."/>
        </authorList>
    </citation>
    <scope>NUCLEOTIDE SEQUENCE [LARGE SCALE GENOMIC DNA]</scope>
    <source>
        <strain evidence="2 3">CCMP1335</strain>
    </source>
</reference>
<reference evidence="2 3" key="1">
    <citation type="journal article" date="2004" name="Science">
        <title>The genome of the diatom Thalassiosira pseudonana: ecology, evolution, and metabolism.</title>
        <authorList>
            <person name="Armbrust E.V."/>
            <person name="Berges J.A."/>
            <person name="Bowler C."/>
            <person name="Green B.R."/>
            <person name="Martinez D."/>
            <person name="Putnam N.H."/>
            <person name="Zhou S."/>
            <person name="Allen A.E."/>
            <person name="Apt K.E."/>
            <person name="Bechner M."/>
            <person name="Brzezinski M.A."/>
            <person name="Chaal B.K."/>
            <person name="Chiovitti A."/>
            <person name="Davis A.K."/>
            <person name="Demarest M.S."/>
            <person name="Detter J.C."/>
            <person name="Glavina T."/>
            <person name="Goodstein D."/>
            <person name="Hadi M.Z."/>
            <person name="Hellsten U."/>
            <person name="Hildebrand M."/>
            <person name="Jenkins B.D."/>
            <person name="Jurka J."/>
            <person name="Kapitonov V.V."/>
            <person name="Kroger N."/>
            <person name="Lau W.W."/>
            <person name="Lane T.W."/>
            <person name="Larimer F.W."/>
            <person name="Lippmeier J.C."/>
            <person name="Lucas S."/>
            <person name="Medina M."/>
            <person name="Montsant A."/>
            <person name="Obornik M."/>
            <person name="Parker M.S."/>
            <person name="Palenik B."/>
            <person name="Pazour G.J."/>
            <person name="Richardson P.M."/>
            <person name="Rynearson T.A."/>
            <person name="Saito M.A."/>
            <person name="Schwartz D.C."/>
            <person name="Thamatrakoln K."/>
            <person name="Valentin K."/>
            <person name="Vardi A."/>
            <person name="Wilkerson F.P."/>
            <person name="Rokhsar D.S."/>
        </authorList>
    </citation>
    <scope>NUCLEOTIDE SEQUENCE [LARGE SCALE GENOMIC DNA]</scope>
    <source>
        <strain evidence="2 3">CCMP1335</strain>
    </source>
</reference>
<dbReference type="RefSeq" id="XP_002286384.1">
    <property type="nucleotide sequence ID" value="XM_002286348.1"/>
</dbReference>
<dbReference type="InterPro" id="IPR036910">
    <property type="entry name" value="HMG_box_dom_sf"/>
</dbReference>
<feature type="region of interest" description="Disordered" evidence="1">
    <location>
        <begin position="92"/>
        <end position="112"/>
    </location>
</feature>
<dbReference type="KEGG" id="tps:THAPSDRAFT_1764"/>
<keyword evidence="3" id="KW-1185">Reference proteome</keyword>
<evidence type="ECO:0008006" key="4">
    <source>
        <dbReference type="Google" id="ProtNLM"/>
    </source>
</evidence>
<evidence type="ECO:0000313" key="3">
    <source>
        <dbReference type="Proteomes" id="UP000001449"/>
    </source>
</evidence>